<evidence type="ECO:0000313" key="4">
    <source>
        <dbReference type="Proteomes" id="UP000445309"/>
    </source>
</evidence>
<feature type="domain" description="Tyr recombinase" evidence="2">
    <location>
        <begin position="1"/>
        <end position="67"/>
    </location>
</feature>
<evidence type="ECO:0000256" key="1">
    <source>
        <dbReference type="ARBA" id="ARBA00023172"/>
    </source>
</evidence>
<gene>
    <name evidence="3" type="primary">xerD_1</name>
    <name evidence="3" type="ORF">CHRY9393_01243</name>
</gene>
<keyword evidence="4" id="KW-1185">Reference proteome</keyword>
<dbReference type="Gene3D" id="1.10.443.10">
    <property type="entry name" value="Intergrase catalytic core"/>
    <property type="match status" value="1"/>
</dbReference>
<dbReference type="PROSITE" id="PS51898">
    <property type="entry name" value="TYR_RECOMBINASE"/>
    <property type="match status" value="1"/>
</dbReference>
<dbReference type="GO" id="GO:0015074">
    <property type="term" value="P:DNA integration"/>
    <property type="evidence" value="ECO:0007669"/>
    <property type="project" value="InterPro"/>
</dbReference>
<proteinExistence type="predicted"/>
<dbReference type="InterPro" id="IPR011010">
    <property type="entry name" value="DNA_brk_join_enz"/>
</dbReference>
<dbReference type="Pfam" id="PF00589">
    <property type="entry name" value="Phage_integrase"/>
    <property type="match status" value="1"/>
</dbReference>
<accession>A0A6N4XT52</accession>
<name>A0A6N4XT52_9FLAO</name>
<reference evidence="3 4" key="1">
    <citation type="submission" date="2020-01" db="EMBL/GenBank/DDBJ databases">
        <authorList>
            <person name="Rodrigo-Torres L."/>
            <person name="Arahal R. D."/>
            <person name="Lucena T."/>
        </authorList>
    </citation>
    <scope>NUCLEOTIDE SEQUENCE [LARGE SCALE GENOMIC DNA]</scope>
    <source>
        <strain evidence="3 4">CECT 9393</strain>
    </source>
</reference>
<evidence type="ECO:0000313" key="3">
    <source>
        <dbReference type="EMBL" id="CAA7386942.1"/>
    </source>
</evidence>
<dbReference type="AlphaFoldDB" id="A0A6N4XT52"/>
<dbReference type="EMBL" id="CACVBY010000021">
    <property type="protein sequence ID" value="CAA7386942.1"/>
    <property type="molecule type" value="Genomic_DNA"/>
</dbReference>
<organism evidence="3 4">
    <name type="scientific">Chryseobacterium fistulae</name>
    <dbReference type="NCBI Taxonomy" id="2675058"/>
    <lineage>
        <taxon>Bacteria</taxon>
        <taxon>Pseudomonadati</taxon>
        <taxon>Bacteroidota</taxon>
        <taxon>Flavobacteriia</taxon>
        <taxon>Flavobacteriales</taxon>
        <taxon>Weeksellaceae</taxon>
        <taxon>Chryseobacterium group</taxon>
        <taxon>Chryseobacterium</taxon>
    </lineage>
</organism>
<dbReference type="InterPro" id="IPR013762">
    <property type="entry name" value="Integrase-like_cat_sf"/>
</dbReference>
<protein>
    <submittedName>
        <fullName evidence="3">Tyrosine recombinase XerD</fullName>
    </submittedName>
</protein>
<dbReference type="GO" id="GO:0003677">
    <property type="term" value="F:DNA binding"/>
    <property type="evidence" value="ECO:0007669"/>
    <property type="project" value="InterPro"/>
</dbReference>
<evidence type="ECO:0000259" key="2">
    <source>
        <dbReference type="PROSITE" id="PS51898"/>
    </source>
</evidence>
<dbReference type="Proteomes" id="UP000445309">
    <property type="component" value="Unassembled WGS sequence"/>
</dbReference>
<keyword evidence="1" id="KW-0233">DNA recombination</keyword>
<dbReference type="SUPFAM" id="SSF56349">
    <property type="entry name" value="DNA breaking-rejoining enzymes"/>
    <property type="match status" value="1"/>
</dbReference>
<dbReference type="GO" id="GO:0006310">
    <property type="term" value="P:DNA recombination"/>
    <property type="evidence" value="ECO:0007669"/>
    <property type="project" value="UniProtKB-KW"/>
</dbReference>
<dbReference type="InterPro" id="IPR002104">
    <property type="entry name" value="Integrase_catalytic"/>
</dbReference>
<sequence>MKEIAEIIGIQKNLTHHIARKTFTTNVLLYNDVPIEIVSELLGHSKITITQEHYAKVVNKKVSEQMIKLGKKLKR</sequence>